<dbReference type="Gramene" id="ONI04633">
    <property type="protein sequence ID" value="ONI04633"/>
    <property type="gene ID" value="PRUPE_6G331400"/>
</dbReference>
<evidence type="ECO:0000313" key="2">
    <source>
        <dbReference type="Proteomes" id="UP000006882"/>
    </source>
</evidence>
<dbReference type="EMBL" id="CM007656">
    <property type="protein sequence ID" value="ONI04633.1"/>
    <property type="molecule type" value="Genomic_DNA"/>
</dbReference>
<name>A0A251NZ50_PRUPE</name>
<keyword evidence="2" id="KW-1185">Reference proteome</keyword>
<protein>
    <submittedName>
        <fullName evidence="1">Uncharacterized protein</fullName>
    </submittedName>
</protein>
<evidence type="ECO:0000313" key="1">
    <source>
        <dbReference type="EMBL" id="ONI04633.1"/>
    </source>
</evidence>
<proteinExistence type="predicted"/>
<sequence length="55" mass="6601">MARPLHPKTLSSIPHPQGFSSECQWLVRVNKHIIRIKIWFHLHQHLLVLDWVNEI</sequence>
<dbReference type="AlphaFoldDB" id="A0A251NZ50"/>
<gene>
    <name evidence="1" type="ORF">PRUPE_6G331400</name>
</gene>
<dbReference type="Proteomes" id="UP000006882">
    <property type="component" value="Chromosome G6"/>
</dbReference>
<organism evidence="1 2">
    <name type="scientific">Prunus persica</name>
    <name type="common">Peach</name>
    <name type="synonym">Amygdalus persica</name>
    <dbReference type="NCBI Taxonomy" id="3760"/>
    <lineage>
        <taxon>Eukaryota</taxon>
        <taxon>Viridiplantae</taxon>
        <taxon>Streptophyta</taxon>
        <taxon>Embryophyta</taxon>
        <taxon>Tracheophyta</taxon>
        <taxon>Spermatophyta</taxon>
        <taxon>Magnoliopsida</taxon>
        <taxon>eudicotyledons</taxon>
        <taxon>Gunneridae</taxon>
        <taxon>Pentapetalae</taxon>
        <taxon>rosids</taxon>
        <taxon>fabids</taxon>
        <taxon>Rosales</taxon>
        <taxon>Rosaceae</taxon>
        <taxon>Amygdaloideae</taxon>
        <taxon>Amygdaleae</taxon>
        <taxon>Prunus</taxon>
    </lineage>
</organism>
<accession>A0A251NZ50</accession>
<reference evidence="1 2" key="1">
    <citation type="journal article" date="2013" name="Nat. Genet.">
        <title>The high-quality draft genome of peach (Prunus persica) identifies unique patterns of genetic diversity, domestication and genome evolution.</title>
        <authorList>
            <consortium name="International Peach Genome Initiative"/>
            <person name="Verde I."/>
            <person name="Abbott A.G."/>
            <person name="Scalabrin S."/>
            <person name="Jung S."/>
            <person name="Shu S."/>
            <person name="Marroni F."/>
            <person name="Zhebentyayeva T."/>
            <person name="Dettori M.T."/>
            <person name="Grimwood J."/>
            <person name="Cattonaro F."/>
            <person name="Zuccolo A."/>
            <person name="Rossini L."/>
            <person name="Jenkins J."/>
            <person name="Vendramin E."/>
            <person name="Meisel L.A."/>
            <person name="Decroocq V."/>
            <person name="Sosinski B."/>
            <person name="Prochnik S."/>
            <person name="Mitros T."/>
            <person name="Policriti A."/>
            <person name="Cipriani G."/>
            <person name="Dondini L."/>
            <person name="Ficklin S."/>
            <person name="Goodstein D.M."/>
            <person name="Xuan P."/>
            <person name="Del Fabbro C."/>
            <person name="Aramini V."/>
            <person name="Copetti D."/>
            <person name="Gonzalez S."/>
            <person name="Horner D.S."/>
            <person name="Falchi R."/>
            <person name="Lucas S."/>
            <person name="Mica E."/>
            <person name="Maldonado J."/>
            <person name="Lazzari B."/>
            <person name="Bielenberg D."/>
            <person name="Pirona R."/>
            <person name="Miculan M."/>
            <person name="Barakat A."/>
            <person name="Testolin R."/>
            <person name="Stella A."/>
            <person name="Tartarini S."/>
            <person name="Tonutti P."/>
            <person name="Arus P."/>
            <person name="Orellana A."/>
            <person name="Wells C."/>
            <person name="Main D."/>
            <person name="Vizzotto G."/>
            <person name="Silva H."/>
            <person name="Salamini F."/>
            <person name="Schmutz J."/>
            <person name="Morgante M."/>
            <person name="Rokhsar D.S."/>
        </authorList>
    </citation>
    <scope>NUCLEOTIDE SEQUENCE [LARGE SCALE GENOMIC DNA]</scope>
    <source>
        <strain evidence="2">cv. Nemared</strain>
    </source>
</reference>